<accession>A0ACC1BZ08</accession>
<organism evidence="1 2">
    <name type="scientific">Pistacia atlantica</name>
    <dbReference type="NCBI Taxonomy" id="434234"/>
    <lineage>
        <taxon>Eukaryota</taxon>
        <taxon>Viridiplantae</taxon>
        <taxon>Streptophyta</taxon>
        <taxon>Embryophyta</taxon>
        <taxon>Tracheophyta</taxon>
        <taxon>Spermatophyta</taxon>
        <taxon>Magnoliopsida</taxon>
        <taxon>eudicotyledons</taxon>
        <taxon>Gunneridae</taxon>
        <taxon>Pentapetalae</taxon>
        <taxon>rosids</taxon>
        <taxon>malvids</taxon>
        <taxon>Sapindales</taxon>
        <taxon>Anacardiaceae</taxon>
        <taxon>Pistacia</taxon>
    </lineage>
</organism>
<proteinExistence type="predicted"/>
<name>A0ACC1BZ08_9ROSI</name>
<dbReference type="EMBL" id="CM047898">
    <property type="protein sequence ID" value="KAJ0105074.1"/>
    <property type="molecule type" value="Genomic_DNA"/>
</dbReference>
<dbReference type="Proteomes" id="UP001164250">
    <property type="component" value="Chromosome 2"/>
</dbReference>
<protein>
    <submittedName>
        <fullName evidence="1">Uncharacterized protein</fullName>
    </submittedName>
</protein>
<keyword evidence="2" id="KW-1185">Reference proteome</keyword>
<sequence>MCTTVGYYKANEEVFGVKVLDPENSLMPTFLQPFESSAPSKSSLPQKSPDDSYRTITVANYERNWYGIKTQSKHGGISMIYVELNAWIFCMRLRGRCTVPSGGEAKEKAVEEVFEKMEAVEKGMRELFPDGAPIIDGKNLGFLDIVMITTLMKKRLVSKFWIQRSIH</sequence>
<evidence type="ECO:0000313" key="2">
    <source>
        <dbReference type="Proteomes" id="UP001164250"/>
    </source>
</evidence>
<evidence type="ECO:0000313" key="1">
    <source>
        <dbReference type="EMBL" id="KAJ0105074.1"/>
    </source>
</evidence>
<gene>
    <name evidence="1" type="ORF">Patl1_17784</name>
</gene>
<comment type="caution">
    <text evidence="1">The sequence shown here is derived from an EMBL/GenBank/DDBJ whole genome shotgun (WGS) entry which is preliminary data.</text>
</comment>
<reference evidence="2" key="1">
    <citation type="journal article" date="2023" name="G3 (Bethesda)">
        <title>Genome assembly and association tests identify interacting loci associated with vigor, precocity, and sex in interspecific pistachio rootstocks.</title>
        <authorList>
            <person name="Palmer W."/>
            <person name="Jacygrad E."/>
            <person name="Sagayaradj S."/>
            <person name="Cavanaugh K."/>
            <person name="Han R."/>
            <person name="Bertier L."/>
            <person name="Beede B."/>
            <person name="Kafkas S."/>
            <person name="Golino D."/>
            <person name="Preece J."/>
            <person name="Michelmore R."/>
        </authorList>
    </citation>
    <scope>NUCLEOTIDE SEQUENCE [LARGE SCALE GENOMIC DNA]</scope>
</reference>